<dbReference type="GO" id="GO:0046872">
    <property type="term" value="F:metal ion binding"/>
    <property type="evidence" value="ECO:0007669"/>
    <property type="project" value="UniProtKB-KW"/>
</dbReference>
<dbReference type="Pfam" id="PF01850">
    <property type="entry name" value="PIN"/>
    <property type="match status" value="1"/>
</dbReference>
<evidence type="ECO:0000256" key="1">
    <source>
        <dbReference type="ARBA" id="ARBA00001946"/>
    </source>
</evidence>
<comment type="caution">
    <text evidence="9">The sequence shown here is derived from an EMBL/GenBank/DDBJ whole genome shotgun (WGS) entry which is preliminary data.</text>
</comment>
<keyword evidence="6" id="KW-0460">Magnesium</keyword>
<evidence type="ECO:0000256" key="7">
    <source>
        <dbReference type="ARBA" id="ARBA00038093"/>
    </source>
</evidence>
<evidence type="ECO:0000256" key="6">
    <source>
        <dbReference type="ARBA" id="ARBA00022842"/>
    </source>
</evidence>
<comment type="cofactor">
    <cofactor evidence="1">
        <name>Mg(2+)</name>
        <dbReference type="ChEBI" id="CHEBI:18420"/>
    </cofactor>
</comment>
<accession>A0A0G0ZE57</accession>
<evidence type="ECO:0000256" key="4">
    <source>
        <dbReference type="ARBA" id="ARBA00022723"/>
    </source>
</evidence>
<dbReference type="Gene3D" id="3.40.50.1010">
    <property type="entry name" value="5'-nuclease"/>
    <property type="match status" value="1"/>
</dbReference>
<keyword evidence="2" id="KW-1277">Toxin-antitoxin system</keyword>
<keyword evidence="5" id="KW-0378">Hydrolase</keyword>
<reference evidence="9 10" key="1">
    <citation type="journal article" date="2015" name="Nature">
        <title>rRNA introns, odd ribosomes, and small enigmatic genomes across a large radiation of phyla.</title>
        <authorList>
            <person name="Brown C.T."/>
            <person name="Hug L.A."/>
            <person name="Thomas B.C."/>
            <person name="Sharon I."/>
            <person name="Castelle C.J."/>
            <person name="Singh A."/>
            <person name="Wilkins M.J."/>
            <person name="Williams K.H."/>
            <person name="Banfield J.F."/>
        </authorList>
    </citation>
    <scope>NUCLEOTIDE SEQUENCE [LARGE SCALE GENOMIC DNA]</scope>
</reference>
<dbReference type="PANTHER" id="PTHR33653:SF1">
    <property type="entry name" value="RIBONUCLEASE VAPC2"/>
    <property type="match status" value="1"/>
</dbReference>
<dbReference type="AlphaFoldDB" id="A0A0G0ZE57"/>
<dbReference type="InterPro" id="IPR050556">
    <property type="entry name" value="Type_II_TA_system_RNase"/>
</dbReference>
<sequence>MNNEIIIVDTDIIINYVRQTSLVLLKKLKLHALGKLKLVVSTITLFEFYSGGTNEFEEKMEDSDLLFSQFFRQPVTDEIAKLAASLNRKYHLYGKIGASDLLIAATSIYLGGKLLTANKRHFKLIPGLNLA</sequence>
<organism evidence="9 10">
    <name type="scientific">Candidatus Gottesmanbacteria bacterium GW2011_GWA2_42_18</name>
    <dbReference type="NCBI Taxonomy" id="1618442"/>
    <lineage>
        <taxon>Bacteria</taxon>
        <taxon>Candidatus Gottesmaniibacteriota</taxon>
    </lineage>
</organism>
<evidence type="ECO:0000256" key="3">
    <source>
        <dbReference type="ARBA" id="ARBA00022722"/>
    </source>
</evidence>
<dbReference type="Proteomes" id="UP000034320">
    <property type="component" value="Unassembled WGS sequence"/>
</dbReference>
<dbReference type="GO" id="GO:0016787">
    <property type="term" value="F:hydrolase activity"/>
    <property type="evidence" value="ECO:0007669"/>
    <property type="project" value="UniProtKB-KW"/>
</dbReference>
<dbReference type="GO" id="GO:0004518">
    <property type="term" value="F:nuclease activity"/>
    <property type="evidence" value="ECO:0007669"/>
    <property type="project" value="UniProtKB-KW"/>
</dbReference>
<evidence type="ECO:0000313" key="9">
    <source>
        <dbReference type="EMBL" id="KKS47017.1"/>
    </source>
</evidence>
<gene>
    <name evidence="9" type="ORF">UV09_C0010G0027</name>
</gene>
<keyword evidence="4" id="KW-0479">Metal-binding</keyword>
<dbReference type="EMBL" id="LCDD01000010">
    <property type="protein sequence ID" value="KKS47017.1"/>
    <property type="molecule type" value="Genomic_DNA"/>
</dbReference>
<dbReference type="SUPFAM" id="SSF88723">
    <property type="entry name" value="PIN domain-like"/>
    <property type="match status" value="1"/>
</dbReference>
<dbReference type="InterPro" id="IPR002716">
    <property type="entry name" value="PIN_dom"/>
</dbReference>
<protein>
    <submittedName>
        <fullName evidence="9">Putative ribonuclease VapC</fullName>
    </submittedName>
</protein>
<comment type="similarity">
    <text evidence="7">Belongs to the PINc/VapC protein family.</text>
</comment>
<evidence type="ECO:0000259" key="8">
    <source>
        <dbReference type="Pfam" id="PF01850"/>
    </source>
</evidence>
<evidence type="ECO:0000313" key="10">
    <source>
        <dbReference type="Proteomes" id="UP000034320"/>
    </source>
</evidence>
<name>A0A0G0ZE57_9BACT</name>
<keyword evidence="3" id="KW-0540">Nuclease</keyword>
<dbReference type="InterPro" id="IPR029060">
    <property type="entry name" value="PIN-like_dom_sf"/>
</dbReference>
<proteinExistence type="inferred from homology"/>
<dbReference type="PANTHER" id="PTHR33653">
    <property type="entry name" value="RIBONUCLEASE VAPC2"/>
    <property type="match status" value="1"/>
</dbReference>
<evidence type="ECO:0000256" key="2">
    <source>
        <dbReference type="ARBA" id="ARBA00022649"/>
    </source>
</evidence>
<evidence type="ECO:0000256" key="5">
    <source>
        <dbReference type="ARBA" id="ARBA00022801"/>
    </source>
</evidence>
<feature type="domain" description="PIN" evidence="8">
    <location>
        <begin position="6"/>
        <end position="123"/>
    </location>
</feature>